<evidence type="ECO:0000313" key="2">
    <source>
        <dbReference type="EMBL" id="RNF10265.1"/>
    </source>
</evidence>
<name>A0A3S5IS86_9TRYP</name>
<evidence type="ECO:0000256" key="1">
    <source>
        <dbReference type="SAM" id="MobiDB-lite"/>
    </source>
</evidence>
<dbReference type="Proteomes" id="UP000284403">
    <property type="component" value="Unassembled WGS sequence"/>
</dbReference>
<organism evidence="2 3">
    <name type="scientific">Trypanosoma conorhini</name>
    <dbReference type="NCBI Taxonomy" id="83891"/>
    <lineage>
        <taxon>Eukaryota</taxon>
        <taxon>Discoba</taxon>
        <taxon>Euglenozoa</taxon>
        <taxon>Kinetoplastea</taxon>
        <taxon>Metakinetoplastina</taxon>
        <taxon>Trypanosomatida</taxon>
        <taxon>Trypanosomatidae</taxon>
        <taxon>Trypanosoma</taxon>
    </lineage>
</organism>
<dbReference type="OrthoDB" id="272390at2759"/>
<comment type="caution">
    <text evidence="2">The sequence shown here is derived from an EMBL/GenBank/DDBJ whole genome shotgun (WGS) entry which is preliminary data.</text>
</comment>
<dbReference type="AlphaFoldDB" id="A0A3S5IS86"/>
<dbReference type="GeneID" id="40320442"/>
<reference evidence="2 3" key="1">
    <citation type="journal article" date="2018" name="BMC Genomics">
        <title>Genomic comparison of Trypanosoma conorhini and Trypanosoma rangeli to Trypanosoma cruzi strains of high and low virulence.</title>
        <authorList>
            <person name="Bradwell K.R."/>
            <person name="Koparde V.N."/>
            <person name="Matveyev A.V."/>
            <person name="Serrano M.G."/>
            <person name="Alves J.M."/>
            <person name="Parikh H."/>
            <person name="Huang B."/>
            <person name="Lee V."/>
            <person name="Espinosa-Alvarez O."/>
            <person name="Ortiz P.A."/>
            <person name="Costa-Martins A.G."/>
            <person name="Teixeira M.M."/>
            <person name="Buck G.A."/>
        </authorList>
    </citation>
    <scope>NUCLEOTIDE SEQUENCE [LARGE SCALE GENOMIC DNA]</scope>
    <source>
        <strain evidence="2 3">025E</strain>
    </source>
</reference>
<dbReference type="RefSeq" id="XP_029226196.1">
    <property type="nucleotide sequence ID" value="XM_029373699.1"/>
</dbReference>
<keyword evidence="3" id="KW-1185">Reference proteome</keyword>
<feature type="region of interest" description="Disordered" evidence="1">
    <location>
        <begin position="152"/>
        <end position="179"/>
    </location>
</feature>
<dbReference type="EMBL" id="MKKU01000486">
    <property type="protein sequence ID" value="RNF10265.1"/>
    <property type="molecule type" value="Genomic_DNA"/>
</dbReference>
<feature type="region of interest" description="Disordered" evidence="1">
    <location>
        <begin position="330"/>
        <end position="366"/>
    </location>
</feature>
<gene>
    <name evidence="2" type="ORF">Tco025E_06831</name>
</gene>
<sequence length="418" mass="46227">MNFLPLYRSLLKRIHAAQRHPHHLQDIRFILSYPPVDTSSSTLTNSRGSCDCNLQRRRQHTGPSRVVRVCCEDLRRALLSSTGATDAPSTPPALPPVAQRFIHLRELAWLKTRLEKISSETTQRILREAERVASELNEDDFLDDAVFAAKDPATAGDTDDASRPHSDAEGDVGATGVASAGELGPRREMFVLRHLAPFPLAKNYLSSFKMDPCAIAAAAASNEQLINFVRRHVPRRVECRNADLALTVSVRPFDAALQGRPVATGSPFSQASRCFMLQFGLQPHDPTARIEVVSSYFLRLDVASSELLEDVGYVHAAHVWKLAQEPFRGGGECRGDTENSDGAAAAEEEDHRQSPDEAENEEASPRFELSFVNPTDNPMVMKGQLYYVLRTDGDKTPACELPVRVISFGHLLMFNGNE</sequence>
<evidence type="ECO:0000313" key="3">
    <source>
        <dbReference type="Proteomes" id="UP000284403"/>
    </source>
</evidence>
<proteinExistence type="predicted"/>
<protein>
    <submittedName>
        <fullName evidence="2">Uncharacterized protein</fullName>
    </submittedName>
</protein>
<accession>A0A3S5IS86</accession>